<feature type="chain" id="PRO_5007542868" evidence="1">
    <location>
        <begin position="23"/>
        <end position="408"/>
    </location>
</feature>
<dbReference type="AlphaFoldDB" id="A0A147BTS5"/>
<dbReference type="SUPFAM" id="SSF50814">
    <property type="entry name" value="Lipocalins"/>
    <property type="match status" value="1"/>
</dbReference>
<dbReference type="EMBL" id="GEGO01001639">
    <property type="protein sequence ID" value="JAR93765.1"/>
    <property type="molecule type" value="Transcribed_RNA"/>
</dbReference>
<keyword evidence="1" id="KW-0732">Signal</keyword>
<name>A0A147BTS5_IXORI</name>
<dbReference type="InterPro" id="IPR012674">
    <property type="entry name" value="Calycin"/>
</dbReference>
<dbReference type="Gene3D" id="2.40.128.20">
    <property type="match status" value="1"/>
</dbReference>
<evidence type="ECO:0000256" key="1">
    <source>
        <dbReference type="SAM" id="SignalP"/>
    </source>
</evidence>
<accession>A0A147BTS5</accession>
<sequence>MSQLKIIYSFITLFISPYYIHSFPDAPPKYVTQKCREKATGFNISTVPLAYNSALFCMYQNLRVLQVMQSLNLSLTTPHTGRSICRIQILWFNETSERVNMAIYDTDLKGNCTFRNNTIVKALADPTTKQLSELKIPRKLGRSAPYLKEERARLLFTDYEKCLIFITPFFSRRVKYCELFVVSNNTVNMHDTPCHSIYRIYCGYGRPTRDVWPNPAESSSDEELEFEIEAHQLRMLIEHTDPLKEDTIFMNEFRMIPEVLYHIPEANVYSSTTGKTEPRLCGIQTYKIMPDMANLNIRLISPHKNETMYGLSYYQWDKKAVPPTKISLLNRKDRTYRMLLSNFKNCYVLKKVGGMDGNKNRSPSCELFVKNNTNPITDLEVCWFVFLAYCGYPKAFYNETSCYSDRKY</sequence>
<protein>
    <submittedName>
        <fullName evidence="2">Putative secreted protein</fullName>
    </submittedName>
</protein>
<evidence type="ECO:0000313" key="2">
    <source>
        <dbReference type="EMBL" id="JAR93765.1"/>
    </source>
</evidence>
<proteinExistence type="predicted"/>
<reference evidence="2" key="1">
    <citation type="journal article" date="2018" name="PLoS Negl. Trop. Dis.">
        <title>Sialome diversity of ticks revealed by RNAseq of single tick salivary glands.</title>
        <authorList>
            <person name="Perner J."/>
            <person name="Kropackova S."/>
            <person name="Kopacek P."/>
            <person name="Ribeiro J.M."/>
        </authorList>
    </citation>
    <scope>NUCLEOTIDE SEQUENCE</scope>
    <source>
        <strain evidence="2">Siblings of single egg batch collected in Ceske Budejovice</strain>
        <tissue evidence="2">Salivary glands</tissue>
    </source>
</reference>
<organism evidence="2">
    <name type="scientific">Ixodes ricinus</name>
    <name type="common">Common tick</name>
    <name type="synonym">Acarus ricinus</name>
    <dbReference type="NCBI Taxonomy" id="34613"/>
    <lineage>
        <taxon>Eukaryota</taxon>
        <taxon>Metazoa</taxon>
        <taxon>Ecdysozoa</taxon>
        <taxon>Arthropoda</taxon>
        <taxon>Chelicerata</taxon>
        <taxon>Arachnida</taxon>
        <taxon>Acari</taxon>
        <taxon>Parasitiformes</taxon>
        <taxon>Ixodida</taxon>
        <taxon>Ixodoidea</taxon>
        <taxon>Ixodidae</taxon>
        <taxon>Ixodinae</taxon>
        <taxon>Ixodes</taxon>
    </lineage>
</organism>
<feature type="signal peptide" evidence="1">
    <location>
        <begin position="1"/>
        <end position="22"/>
    </location>
</feature>